<comment type="catalytic activity">
    <reaction evidence="1">
        <text>S-ubiquitinyl-[E2 ubiquitin-conjugating enzyme]-L-cysteine + [acceptor protein]-L-lysine = [E2 ubiquitin-conjugating enzyme]-L-cysteine + N(6)-ubiquitinyl-[acceptor protein]-L-lysine.</text>
        <dbReference type="EC" id="2.3.2.27"/>
    </reaction>
</comment>
<name>A0AAN9T3Y8_PSOTE</name>
<dbReference type="Proteomes" id="UP001386955">
    <property type="component" value="Unassembled WGS sequence"/>
</dbReference>
<keyword evidence="5" id="KW-0808">Transferase</keyword>
<evidence type="ECO:0000256" key="5">
    <source>
        <dbReference type="ARBA" id="ARBA00022679"/>
    </source>
</evidence>
<dbReference type="AlphaFoldDB" id="A0AAN9T3Y8"/>
<keyword evidence="18" id="KW-1185">Reference proteome</keyword>
<keyword evidence="7" id="KW-0479">Metal-binding</keyword>
<feature type="domain" description="RING-type" evidence="16">
    <location>
        <begin position="113"/>
        <end position="155"/>
    </location>
</feature>
<dbReference type="EMBL" id="JAYMYS010000001">
    <property type="protein sequence ID" value="KAK7411808.1"/>
    <property type="molecule type" value="Genomic_DNA"/>
</dbReference>
<dbReference type="SUPFAM" id="SSF57850">
    <property type="entry name" value="RING/U-box"/>
    <property type="match status" value="1"/>
</dbReference>
<keyword evidence="10" id="KW-0862">Zinc</keyword>
<dbReference type="InterPro" id="IPR013083">
    <property type="entry name" value="Znf_RING/FYVE/PHD"/>
</dbReference>
<dbReference type="GO" id="GO:0008270">
    <property type="term" value="F:zinc ion binding"/>
    <property type="evidence" value="ECO:0007669"/>
    <property type="project" value="UniProtKB-KW"/>
</dbReference>
<evidence type="ECO:0000259" key="16">
    <source>
        <dbReference type="PROSITE" id="PS50089"/>
    </source>
</evidence>
<comment type="pathway">
    <text evidence="3">Protein modification; protein ubiquitination.</text>
</comment>
<comment type="similarity">
    <text evidence="13">Belongs to the RING-type zinc finger family. ATL subfamily.</text>
</comment>
<evidence type="ECO:0000256" key="1">
    <source>
        <dbReference type="ARBA" id="ARBA00000900"/>
    </source>
</evidence>
<keyword evidence="11 15" id="KW-1133">Transmembrane helix</keyword>
<dbReference type="PROSITE" id="PS50089">
    <property type="entry name" value="ZF_RING_2"/>
    <property type="match status" value="1"/>
</dbReference>
<sequence length="331" mass="35290">MASSDSPPSLNVVGYTHSTSPPNNHLSSLSHITLITVTVLALAVTVSLALYFLLCHRNRFLRHTSPSPSSAAPFSSGNRITPVNASSSVADSLPVFTFSSVTRLSASGGGADCAVCLSKFEQHDVLRLLPLCCHAFHAECIDTWFRSNLTCPLCRSAVGATDSDLAKVFRSSSIAGGDSFRLEIGSISSSRGEAAASAGETRGRSYTVGAFEYFIDEEADTEVEVEAAFSYAHWRRVSGEKEDGAAVEATADSLSNLAGEVGRGGSNNNGDGWLKDYVDCLSNTMSFRSSGRFLFTGSSRRSDVVVVGDYDVEANRFGDEIGEMFRWLSGV</sequence>
<keyword evidence="9" id="KW-0833">Ubl conjugation pathway</keyword>
<comment type="caution">
    <text evidence="17">The sequence shown here is derived from an EMBL/GenBank/DDBJ whole genome shotgun (WGS) entry which is preliminary data.</text>
</comment>
<proteinExistence type="inferred from homology"/>
<organism evidence="17 18">
    <name type="scientific">Psophocarpus tetragonolobus</name>
    <name type="common">Winged bean</name>
    <name type="synonym">Dolichos tetragonolobus</name>
    <dbReference type="NCBI Taxonomy" id="3891"/>
    <lineage>
        <taxon>Eukaryota</taxon>
        <taxon>Viridiplantae</taxon>
        <taxon>Streptophyta</taxon>
        <taxon>Embryophyta</taxon>
        <taxon>Tracheophyta</taxon>
        <taxon>Spermatophyta</taxon>
        <taxon>Magnoliopsida</taxon>
        <taxon>eudicotyledons</taxon>
        <taxon>Gunneridae</taxon>
        <taxon>Pentapetalae</taxon>
        <taxon>rosids</taxon>
        <taxon>fabids</taxon>
        <taxon>Fabales</taxon>
        <taxon>Fabaceae</taxon>
        <taxon>Papilionoideae</taxon>
        <taxon>50 kb inversion clade</taxon>
        <taxon>NPAAA clade</taxon>
        <taxon>indigoferoid/millettioid clade</taxon>
        <taxon>Phaseoleae</taxon>
        <taxon>Psophocarpus</taxon>
    </lineage>
</organism>
<evidence type="ECO:0000256" key="9">
    <source>
        <dbReference type="ARBA" id="ARBA00022786"/>
    </source>
</evidence>
<dbReference type="Gene3D" id="3.30.40.10">
    <property type="entry name" value="Zinc/RING finger domain, C3HC4 (zinc finger)"/>
    <property type="match status" value="1"/>
</dbReference>
<evidence type="ECO:0000256" key="7">
    <source>
        <dbReference type="ARBA" id="ARBA00022723"/>
    </source>
</evidence>
<reference evidence="17 18" key="1">
    <citation type="submission" date="2024-01" db="EMBL/GenBank/DDBJ databases">
        <title>The genomes of 5 underutilized Papilionoideae crops provide insights into root nodulation and disease resistanc.</title>
        <authorList>
            <person name="Jiang F."/>
        </authorList>
    </citation>
    <scope>NUCLEOTIDE SEQUENCE [LARGE SCALE GENOMIC DNA]</scope>
    <source>
        <strain evidence="17">DUOXIRENSHENG_FW03</strain>
        <tissue evidence="17">Leaves</tissue>
    </source>
</reference>
<dbReference type="InterPro" id="IPR001841">
    <property type="entry name" value="Znf_RING"/>
</dbReference>
<dbReference type="GO" id="GO:0016567">
    <property type="term" value="P:protein ubiquitination"/>
    <property type="evidence" value="ECO:0007669"/>
    <property type="project" value="TreeGrafter"/>
</dbReference>
<evidence type="ECO:0000256" key="12">
    <source>
        <dbReference type="ARBA" id="ARBA00023136"/>
    </source>
</evidence>
<evidence type="ECO:0000313" key="17">
    <source>
        <dbReference type="EMBL" id="KAK7411808.1"/>
    </source>
</evidence>
<dbReference type="FunFam" id="3.30.40.10:FF:000187">
    <property type="entry name" value="E3 ubiquitin-protein ligase ATL6"/>
    <property type="match status" value="1"/>
</dbReference>
<evidence type="ECO:0000256" key="2">
    <source>
        <dbReference type="ARBA" id="ARBA00004167"/>
    </source>
</evidence>
<dbReference type="Pfam" id="PF13639">
    <property type="entry name" value="zf-RING_2"/>
    <property type="match status" value="1"/>
</dbReference>
<dbReference type="GO" id="GO:0016020">
    <property type="term" value="C:membrane"/>
    <property type="evidence" value="ECO:0007669"/>
    <property type="project" value="UniProtKB-SubCell"/>
</dbReference>
<evidence type="ECO:0000256" key="4">
    <source>
        <dbReference type="ARBA" id="ARBA00012483"/>
    </source>
</evidence>
<keyword evidence="8 14" id="KW-0863">Zinc-finger</keyword>
<protein>
    <recommendedName>
        <fullName evidence="4">RING-type E3 ubiquitin transferase</fullName>
        <ecNumber evidence="4">2.3.2.27</ecNumber>
    </recommendedName>
</protein>
<dbReference type="CDD" id="cd16461">
    <property type="entry name" value="RING-H2_EL5-like"/>
    <property type="match status" value="1"/>
</dbReference>
<evidence type="ECO:0000256" key="8">
    <source>
        <dbReference type="ARBA" id="ARBA00022771"/>
    </source>
</evidence>
<evidence type="ECO:0000256" key="15">
    <source>
        <dbReference type="SAM" id="Phobius"/>
    </source>
</evidence>
<keyword evidence="6 15" id="KW-0812">Transmembrane</keyword>
<evidence type="ECO:0000256" key="11">
    <source>
        <dbReference type="ARBA" id="ARBA00022989"/>
    </source>
</evidence>
<keyword evidence="12 15" id="KW-0472">Membrane</keyword>
<dbReference type="GO" id="GO:0061630">
    <property type="term" value="F:ubiquitin protein ligase activity"/>
    <property type="evidence" value="ECO:0007669"/>
    <property type="project" value="UniProtKB-EC"/>
</dbReference>
<evidence type="ECO:0000256" key="6">
    <source>
        <dbReference type="ARBA" id="ARBA00022692"/>
    </source>
</evidence>
<dbReference type="EC" id="2.3.2.27" evidence="4"/>
<dbReference type="PANTHER" id="PTHR45768">
    <property type="entry name" value="E3 UBIQUITIN-PROTEIN LIGASE RNF13-LIKE"/>
    <property type="match status" value="1"/>
</dbReference>
<dbReference type="PANTHER" id="PTHR45768:SF37">
    <property type="entry name" value="TRANSCRIPTION FACTOR C2H2 FAMILY-RELATED"/>
    <property type="match status" value="1"/>
</dbReference>
<gene>
    <name evidence="17" type="ORF">VNO78_03249</name>
</gene>
<evidence type="ECO:0000256" key="14">
    <source>
        <dbReference type="PROSITE-ProRule" id="PRU00175"/>
    </source>
</evidence>
<evidence type="ECO:0000256" key="10">
    <source>
        <dbReference type="ARBA" id="ARBA00022833"/>
    </source>
</evidence>
<accession>A0AAN9T3Y8</accession>
<evidence type="ECO:0000313" key="18">
    <source>
        <dbReference type="Proteomes" id="UP001386955"/>
    </source>
</evidence>
<evidence type="ECO:0000256" key="13">
    <source>
        <dbReference type="ARBA" id="ARBA00024209"/>
    </source>
</evidence>
<evidence type="ECO:0000256" key="3">
    <source>
        <dbReference type="ARBA" id="ARBA00004906"/>
    </source>
</evidence>
<comment type="subcellular location">
    <subcellularLocation>
        <location evidence="2">Membrane</location>
        <topology evidence="2">Single-pass membrane protein</topology>
    </subcellularLocation>
</comment>
<dbReference type="SMART" id="SM00184">
    <property type="entry name" value="RING"/>
    <property type="match status" value="1"/>
</dbReference>
<feature type="transmembrane region" description="Helical" evidence="15">
    <location>
        <begin position="32"/>
        <end position="54"/>
    </location>
</feature>